<reference evidence="4" key="1">
    <citation type="journal article" date="2014" name="Proc. Natl. Acad. Sci. U.S.A.">
        <title>Extensive sampling of basidiomycete genomes demonstrates inadequacy of the white-rot/brown-rot paradigm for wood decay fungi.</title>
        <authorList>
            <person name="Riley R."/>
            <person name="Salamov A.A."/>
            <person name="Brown D.W."/>
            <person name="Nagy L.G."/>
            <person name="Floudas D."/>
            <person name="Held B.W."/>
            <person name="Levasseur A."/>
            <person name="Lombard V."/>
            <person name="Morin E."/>
            <person name="Otillar R."/>
            <person name="Lindquist E.A."/>
            <person name="Sun H."/>
            <person name="LaButti K.M."/>
            <person name="Schmutz J."/>
            <person name="Jabbour D."/>
            <person name="Luo H."/>
            <person name="Baker S.E."/>
            <person name="Pisabarro A.G."/>
            <person name="Walton J.D."/>
            <person name="Blanchette R.A."/>
            <person name="Henrissat B."/>
            <person name="Martin F."/>
            <person name="Cullen D."/>
            <person name="Hibbett D.S."/>
            <person name="Grigoriev I.V."/>
        </authorList>
    </citation>
    <scope>NUCLEOTIDE SEQUENCE [LARGE SCALE GENOMIC DNA]</scope>
    <source>
        <strain evidence="4">PC15</strain>
    </source>
</reference>
<feature type="domain" description="Ubiquitin-like" evidence="2">
    <location>
        <begin position="227"/>
        <end position="304"/>
    </location>
</feature>
<dbReference type="STRING" id="1137138.A0A067NCY8"/>
<dbReference type="InParanoid" id="A0A067NCY8"/>
<evidence type="ECO:0000259" key="2">
    <source>
        <dbReference type="Pfam" id="PF22893"/>
    </source>
</evidence>
<sequence>MSPGAPPIVYNHNEGRGIFNVVRGDQQFTTTLVMNLMAPAMSSVDGEAVPVMEPYGHAIRYLQDIFVLLDHLPRTSSVVSLRDEVRGFLPVVACVAKTMEIIRDTCPQLLAHAFFADMENEAFKYTEGLEEMKVDITRFASDLGKRMESTLWRETLLLIFSRRRWTPLCQRVKRYIQSNRSSLEHFLYFFSARLVREKYRELGNLIQSAGLGSIPPIHQPEIRTIWVRAPVGTDIYAIPLDLCTSWKDFKLVIHRYCDDGPGGEYIQRNDWAMVELAANNIINKSGVLRKFLKPGMRFDVGIIIRLPPALKWRTCPLRRMSSSKGCDKSFLSVFSMSASKRPDLSAENFQNSSGYVIGQPSRASPRSRRDAEMYPRTKFNRTLALNRRWPSWFIDVIGI</sequence>
<gene>
    <name evidence="3" type="ORF">PLEOSDRAFT_160468</name>
</gene>
<accession>A0A067NCY8</accession>
<dbReference type="Proteomes" id="UP000027073">
    <property type="component" value="Unassembled WGS sequence"/>
</dbReference>
<organism evidence="3 4">
    <name type="scientific">Pleurotus ostreatus (strain PC15)</name>
    <name type="common">Oyster mushroom</name>
    <dbReference type="NCBI Taxonomy" id="1137138"/>
    <lineage>
        <taxon>Eukaryota</taxon>
        <taxon>Fungi</taxon>
        <taxon>Dikarya</taxon>
        <taxon>Basidiomycota</taxon>
        <taxon>Agaricomycotina</taxon>
        <taxon>Agaricomycetes</taxon>
        <taxon>Agaricomycetidae</taxon>
        <taxon>Agaricales</taxon>
        <taxon>Pleurotineae</taxon>
        <taxon>Pleurotaceae</taxon>
        <taxon>Pleurotus</taxon>
    </lineage>
</organism>
<evidence type="ECO:0000313" key="4">
    <source>
        <dbReference type="Proteomes" id="UP000027073"/>
    </source>
</evidence>
<evidence type="ECO:0000313" key="3">
    <source>
        <dbReference type="EMBL" id="KDQ25858.1"/>
    </source>
</evidence>
<dbReference type="EMBL" id="KL198010">
    <property type="protein sequence ID" value="KDQ25858.1"/>
    <property type="molecule type" value="Genomic_DNA"/>
</dbReference>
<dbReference type="AlphaFoldDB" id="A0A067NCY8"/>
<proteinExistence type="predicted"/>
<evidence type="ECO:0000256" key="1">
    <source>
        <dbReference type="SAM" id="MobiDB-lite"/>
    </source>
</evidence>
<protein>
    <recommendedName>
        <fullName evidence="2">Ubiquitin-like domain-containing protein</fullName>
    </recommendedName>
</protein>
<dbReference type="VEuPathDB" id="FungiDB:PLEOSDRAFT_160468"/>
<dbReference type="HOGENOM" id="CLU_691019_0_0_1"/>
<dbReference type="OrthoDB" id="10337686at2759"/>
<dbReference type="Pfam" id="PF22893">
    <property type="entry name" value="ULD_2"/>
    <property type="match status" value="1"/>
</dbReference>
<dbReference type="InterPro" id="IPR054464">
    <property type="entry name" value="ULD_fung"/>
</dbReference>
<feature type="region of interest" description="Disordered" evidence="1">
    <location>
        <begin position="351"/>
        <end position="371"/>
    </location>
</feature>
<name>A0A067NCY8_PLEO1</name>